<dbReference type="AlphaFoldDB" id="A0A175JTP9"/>
<sequence length="353" mass="41091">MENITFESQPTSDSLVGGERSKGEDEIEVMKLWKDKVDHKKNSVDKEINDTEIEVGIETSNKPEEQEREEEPKEQNRIIKKFEFKVYTKNQPQYFSLLNKEKEETKPRRSSFLSKKSIEIIKLPPFNELKLPRLDAFSSDAQTCLNQNIQYQQPPFFVQQPEIINNTQEIIHQKEEFSLYPTVSFSTDTEQYDCCNSFINHSEQYLQAEQQYHINDEFSNSLLIPNKIGININANYPYQILQMNRDSSVMPSQQIQNELLSEQQSYLDFNSLSTYIIDFCAQNKNISFQITDSYIRLTGPNNTCLTFNQNDPIDPLLHFQLPIVNDSEPLQLESLSTAPISLTELLSLFFHVN</sequence>
<accession>A0A175JTP9</accession>
<dbReference type="EMBL" id="BDEQ01000001">
    <property type="protein sequence ID" value="GAT96855.1"/>
    <property type="molecule type" value="Genomic_DNA"/>
</dbReference>
<evidence type="ECO:0000256" key="1">
    <source>
        <dbReference type="SAM" id="MobiDB-lite"/>
    </source>
</evidence>
<reference evidence="2 3" key="1">
    <citation type="submission" date="2016-05" db="EMBL/GenBank/DDBJ databases">
        <title>First whole genome sequencing of Entamoeba histolytica HM1:IMSS-clone-6.</title>
        <authorList>
            <person name="Mukherjee Avik.K."/>
            <person name="Izumyama S."/>
            <person name="Nakada-Tsukui K."/>
            <person name="Nozaki T."/>
        </authorList>
    </citation>
    <scope>NUCLEOTIDE SEQUENCE [LARGE SCALE GENOMIC DNA]</scope>
    <source>
        <strain evidence="2 3">HM1:IMSS clone 6</strain>
    </source>
</reference>
<gene>
    <name evidence="2" type="ORF">CL6EHI_137100</name>
</gene>
<dbReference type="eggNOG" id="ENOG502RD89">
    <property type="taxonomic scope" value="Eukaryota"/>
</dbReference>
<dbReference type="VEuPathDB" id="AmoebaDB:EHI_137100"/>
<feature type="region of interest" description="Disordered" evidence="1">
    <location>
        <begin position="1"/>
        <end position="23"/>
    </location>
</feature>
<dbReference type="VEuPathDB" id="AmoebaDB:EHI8A_037950"/>
<evidence type="ECO:0000313" key="2">
    <source>
        <dbReference type="EMBL" id="GAT96855.1"/>
    </source>
</evidence>
<evidence type="ECO:0000313" key="3">
    <source>
        <dbReference type="Proteomes" id="UP000078387"/>
    </source>
</evidence>
<comment type="caution">
    <text evidence="2">The sequence shown here is derived from an EMBL/GenBank/DDBJ whole genome shotgun (WGS) entry which is preliminary data.</text>
</comment>
<feature type="compositionally biased region" description="Basic and acidic residues" evidence="1">
    <location>
        <begin position="61"/>
        <end position="75"/>
    </location>
</feature>
<proteinExistence type="predicted"/>
<dbReference type="VEuPathDB" id="AmoebaDB:EHI7A_039090"/>
<dbReference type="VEuPathDB" id="AmoebaDB:EHI5A_067510"/>
<dbReference type="VEuPathDB" id="AmoebaDB:KM1_079690"/>
<feature type="region of interest" description="Disordered" evidence="1">
    <location>
        <begin position="44"/>
        <end position="75"/>
    </location>
</feature>
<dbReference type="Proteomes" id="UP000078387">
    <property type="component" value="Unassembled WGS sequence"/>
</dbReference>
<protein>
    <submittedName>
        <fullName evidence="2">Uncharacterized protein</fullName>
    </submittedName>
</protein>
<name>A0A175JTP9_ENTHI</name>
<organism evidence="2 3">
    <name type="scientific">Entamoeba histolytica</name>
    <dbReference type="NCBI Taxonomy" id="5759"/>
    <lineage>
        <taxon>Eukaryota</taxon>
        <taxon>Amoebozoa</taxon>
        <taxon>Evosea</taxon>
        <taxon>Archamoebae</taxon>
        <taxon>Mastigamoebida</taxon>
        <taxon>Entamoebidae</taxon>
        <taxon>Entamoeba</taxon>
    </lineage>
</organism>
<feature type="compositionally biased region" description="Polar residues" evidence="1">
    <location>
        <begin position="1"/>
        <end position="14"/>
    </location>
</feature>